<reference evidence="1" key="1">
    <citation type="submission" date="2021-05" db="EMBL/GenBank/DDBJ databases">
        <authorList>
            <person name="Scholz U."/>
            <person name="Mascher M."/>
            <person name="Fiebig A."/>
        </authorList>
    </citation>
    <scope>NUCLEOTIDE SEQUENCE [LARGE SCALE GENOMIC DNA]</scope>
</reference>
<keyword evidence="2" id="KW-1185">Reference proteome</keyword>
<accession>A0ACD6A682</accession>
<dbReference type="EnsemblPlants" id="AVESA.00010b.r2.7CG0707960.1">
    <property type="protein sequence ID" value="AVESA.00010b.r2.7CG0707960.1.CDS.1"/>
    <property type="gene ID" value="AVESA.00010b.r2.7CG0707960"/>
</dbReference>
<proteinExistence type="predicted"/>
<evidence type="ECO:0000313" key="1">
    <source>
        <dbReference type="EnsemblPlants" id="AVESA.00010b.r2.7CG0707960.1.CDS.1"/>
    </source>
</evidence>
<dbReference type="Proteomes" id="UP001732700">
    <property type="component" value="Chromosome 7C"/>
</dbReference>
<organism evidence="1 2">
    <name type="scientific">Avena sativa</name>
    <name type="common">Oat</name>
    <dbReference type="NCBI Taxonomy" id="4498"/>
    <lineage>
        <taxon>Eukaryota</taxon>
        <taxon>Viridiplantae</taxon>
        <taxon>Streptophyta</taxon>
        <taxon>Embryophyta</taxon>
        <taxon>Tracheophyta</taxon>
        <taxon>Spermatophyta</taxon>
        <taxon>Magnoliopsida</taxon>
        <taxon>Liliopsida</taxon>
        <taxon>Poales</taxon>
        <taxon>Poaceae</taxon>
        <taxon>BOP clade</taxon>
        <taxon>Pooideae</taxon>
        <taxon>Poodae</taxon>
        <taxon>Poeae</taxon>
        <taxon>Poeae Chloroplast Group 1 (Aveneae type)</taxon>
        <taxon>Aveninae</taxon>
        <taxon>Avena</taxon>
    </lineage>
</organism>
<evidence type="ECO:0000313" key="2">
    <source>
        <dbReference type="Proteomes" id="UP001732700"/>
    </source>
</evidence>
<protein>
    <submittedName>
        <fullName evidence="1">Uncharacterized protein</fullName>
    </submittedName>
</protein>
<name>A0ACD6A682_AVESA</name>
<sequence>MVMEKRNRRRRRASWADLPEDMLGDILRRLPSFADRARLRAACRAWRAAWRRQPHPPAPWLDVPGHCVSLPDGAIHRVGPLPEDARDARCRGCLGDWLALVPPASPGGGAPFLLNPFSGARIPLPPWTGKEQICKIVMSSAPDSSCVVAAMVDCTSDCGDNRMRIAACRPGEGHEGAWWPVSLEFDLQDILFYEGRLHALPSCDGLLVFDDGELDLLRKEP</sequence>
<reference evidence="1" key="2">
    <citation type="submission" date="2025-09" db="UniProtKB">
        <authorList>
            <consortium name="EnsemblPlants"/>
        </authorList>
    </citation>
    <scope>IDENTIFICATION</scope>
</reference>